<feature type="transmembrane region" description="Helical" evidence="5">
    <location>
        <begin position="249"/>
        <end position="270"/>
    </location>
</feature>
<dbReference type="GO" id="GO:0016874">
    <property type="term" value="F:ligase activity"/>
    <property type="evidence" value="ECO:0007669"/>
    <property type="project" value="UniProtKB-KW"/>
</dbReference>
<keyword evidence="8" id="KW-1185">Reference proteome</keyword>
<dbReference type="EMBL" id="CP039852">
    <property type="protein sequence ID" value="QCZ94450.1"/>
    <property type="molecule type" value="Genomic_DNA"/>
</dbReference>
<feature type="transmembrane region" description="Helical" evidence="5">
    <location>
        <begin position="180"/>
        <end position="201"/>
    </location>
</feature>
<evidence type="ECO:0000313" key="7">
    <source>
        <dbReference type="EMBL" id="QCZ94450.1"/>
    </source>
</evidence>
<feature type="transmembrane region" description="Helical" evidence="5">
    <location>
        <begin position="29"/>
        <end position="46"/>
    </location>
</feature>
<dbReference type="OrthoDB" id="7827596at2"/>
<evidence type="ECO:0000256" key="3">
    <source>
        <dbReference type="ARBA" id="ARBA00022989"/>
    </source>
</evidence>
<keyword evidence="3 5" id="KW-1133">Transmembrane helix</keyword>
<evidence type="ECO:0000256" key="4">
    <source>
        <dbReference type="ARBA" id="ARBA00023136"/>
    </source>
</evidence>
<dbReference type="InterPro" id="IPR007016">
    <property type="entry name" value="O-antigen_ligase-rel_domated"/>
</dbReference>
<dbReference type="PANTHER" id="PTHR37422:SF13">
    <property type="entry name" value="LIPOPOLYSACCHARIDE BIOSYNTHESIS PROTEIN PA4999-RELATED"/>
    <property type="match status" value="1"/>
</dbReference>
<organism evidence="7 8">
    <name type="scientific">Salinimonas iocasae</name>
    <dbReference type="NCBI Taxonomy" id="2572577"/>
    <lineage>
        <taxon>Bacteria</taxon>
        <taxon>Pseudomonadati</taxon>
        <taxon>Pseudomonadota</taxon>
        <taxon>Gammaproteobacteria</taxon>
        <taxon>Alteromonadales</taxon>
        <taxon>Alteromonadaceae</taxon>
        <taxon>Alteromonas/Salinimonas group</taxon>
        <taxon>Salinimonas</taxon>
    </lineage>
</organism>
<feature type="transmembrane region" description="Helical" evidence="5">
    <location>
        <begin position="345"/>
        <end position="368"/>
    </location>
</feature>
<evidence type="ECO:0000259" key="6">
    <source>
        <dbReference type="Pfam" id="PF04932"/>
    </source>
</evidence>
<feature type="transmembrane region" description="Helical" evidence="5">
    <location>
        <begin position="87"/>
        <end position="105"/>
    </location>
</feature>
<evidence type="ECO:0000256" key="5">
    <source>
        <dbReference type="SAM" id="Phobius"/>
    </source>
</evidence>
<evidence type="ECO:0000256" key="2">
    <source>
        <dbReference type="ARBA" id="ARBA00022692"/>
    </source>
</evidence>
<name>A0A5B7YGG0_9ALTE</name>
<evidence type="ECO:0000313" key="8">
    <source>
        <dbReference type="Proteomes" id="UP000304912"/>
    </source>
</evidence>
<dbReference type="RefSeq" id="WP_139757189.1">
    <property type="nucleotide sequence ID" value="NZ_CP039852.1"/>
</dbReference>
<evidence type="ECO:0000256" key="1">
    <source>
        <dbReference type="ARBA" id="ARBA00004141"/>
    </source>
</evidence>
<keyword evidence="7" id="KW-0436">Ligase</keyword>
<gene>
    <name evidence="7" type="ORF">FBQ74_13670</name>
</gene>
<keyword evidence="4 5" id="KW-0472">Membrane</keyword>
<dbReference type="InterPro" id="IPR051533">
    <property type="entry name" value="WaaL-like"/>
</dbReference>
<protein>
    <submittedName>
        <fullName evidence="7">O-antigen ligase domain-containing protein</fullName>
    </submittedName>
</protein>
<dbReference type="Pfam" id="PF04932">
    <property type="entry name" value="Wzy_C"/>
    <property type="match status" value="1"/>
</dbReference>
<dbReference type="Proteomes" id="UP000304912">
    <property type="component" value="Chromosome"/>
</dbReference>
<comment type="subcellular location">
    <subcellularLocation>
        <location evidence="1">Membrane</location>
        <topology evidence="1">Multi-pass membrane protein</topology>
    </subcellularLocation>
</comment>
<dbReference type="AlphaFoldDB" id="A0A5B7YGG0"/>
<dbReference type="KEGG" id="salk:FBQ74_13670"/>
<proteinExistence type="predicted"/>
<feature type="transmembrane region" description="Helical" evidence="5">
    <location>
        <begin position="141"/>
        <end position="159"/>
    </location>
</feature>
<keyword evidence="2 5" id="KW-0812">Transmembrane</keyword>
<reference evidence="7 8" key="1">
    <citation type="submission" date="2019-04" db="EMBL/GenBank/DDBJ databases">
        <title>Salinimonas iocasae sp. nov., a halophilic bacterium isolated from the outer tube casing of tubeworms in Okinawa Trough.</title>
        <authorList>
            <person name="Zhang H."/>
            <person name="Wang H."/>
            <person name="Li C."/>
        </authorList>
    </citation>
    <scope>NUCLEOTIDE SEQUENCE [LARGE SCALE GENOMIC DNA]</scope>
    <source>
        <strain evidence="7 8">KX18D6</strain>
    </source>
</reference>
<sequence>MFLLVKLVFGLISAYLVYGAISRRCNKYLAFAVVALWLRFFLSAFHDITYEPLIAGFSINALSSIGIAGMGLLLLPRNFLTLQKLGLIYLFFASIILSGVLNGAVVGLINVMVKWMFFLTVTGAIFMAVRKVGKDEVLRKLLVAFFLPVSLQIMSILLGEAKATEADGSTSYIGGYNHEAAFSMIIASFTLVVGLISAGYIRFRTFLFGLGCILLVIANYRTSVLAILPLAAIFAFNSMEARIAPRYKAVFLIAAFFGMGLAFLLLSYSMQDRFADVFVFLGSLDELMKAPMYYSEAEKDIFSARVYIWSQYIYTYWQGDWIHQLVGWGPESWSGRFPKYAHNTYVSFLFEYGAFGLLCFLLAVTGFLKQSLRIKNRRYSLMLCSSMVGFLIMCFATMPLWNIEGLILYAILIGNTLAPVRLLSADETHVPAFLSRFVRV</sequence>
<feature type="transmembrane region" description="Helical" evidence="5">
    <location>
        <begin position="207"/>
        <end position="237"/>
    </location>
</feature>
<feature type="domain" description="O-antigen ligase-related" evidence="6">
    <location>
        <begin position="207"/>
        <end position="361"/>
    </location>
</feature>
<dbReference type="PANTHER" id="PTHR37422">
    <property type="entry name" value="TEICHURONIC ACID BIOSYNTHESIS PROTEIN TUAE"/>
    <property type="match status" value="1"/>
</dbReference>
<feature type="transmembrane region" description="Helical" evidence="5">
    <location>
        <begin position="380"/>
        <end position="400"/>
    </location>
</feature>
<feature type="transmembrane region" description="Helical" evidence="5">
    <location>
        <begin position="53"/>
        <end position="75"/>
    </location>
</feature>
<accession>A0A5B7YGG0</accession>
<feature type="transmembrane region" description="Helical" evidence="5">
    <location>
        <begin position="406"/>
        <end position="424"/>
    </location>
</feature>
<dbReference type="GO" id="GO:0016020">
    <property type="term" value="C:membrane"/>
    <property type="evidence" value="ECO:0007669"/>
    <property type="project" value="UniProtKB-SubCell"/>
</dbReference>